<evidence type="ECO:0000313" key="2">
    <source>
        <dbReference type="Proteomes" id="UP001168877"/>
    </source>
</evidence>
<proteinExistence type="predicted"/>
<organism evidence="1 2">
    <name type="scientific">Acer saccharum</name>
    <name type="common">Sugar maple</name>
    <dbReference type="NCBI Taxonomy" id="4024"/>
    <lineage>
        <taxon>Eukaryota</taxon>
        <taxon>Viridiplantae</taxon>
        <taxon>Streptophyta</taxon>
        <taxon>Embryophyta</taxon>
        <taxon>Tracheophyta</taxon>
        <taxon>Spermatophyta</taxon>
        <taxon>Magnoliopsida</taxon>
        <taxon>eudicotyledons</taxon>
        <taxon>Gunneridae</taxon>
        <taxon>Pentapetalae</taxon>
        <taxon>rosids</taxon>
        <taxon>malvids</taxon>
        <taxon>Sapindales</taxon>
        <taxon>Sapindaceae</taxon>
        <taxon>Hippocastanoideae</taxon>
        <taxon>Acereae</taxon>
        <taxon>Acer</taxon>
    </lineage>
</organism>
<protein>
    <submittedName>
        <fullName evidence="1">Uncharacterized protein</fullName>
    </submittedName>
</protein>
<reference evidence="1" key="2">
    <citation type="submission" date="2023-06" db="EMBL/GenBank/DDBJ databases">
        <authorList>
            <person name="Swenson N.G."/>
            <person name="Wegrzyn J.L."/>
            <person name="Mcevoy S.L."/>
        </authorList>
    </citation>
    <scope>NUCLEOTIDE SEQUENCE</scope>
    <source>
        <strain evidence="1">NS2018</strain>
        <tissue evidence="1">Leaf</tissue>
    </source>
</reference>
<accession>A0AA39SLU5</accession>
<comment type="caution">
    <text evidence="1">The sequence shown here is derived from an EMBL/GenBank/DDBJ whole genome shotgun (WGS) entry which is preliminary data.</text>
</comment>
<dbReference type="Proteomes" id="UP001168877">
    <property type="component" value="Unassembled WGS sequence"/>
</dbReference>
<gene>
    <name evidence="1" type="ORF">LWI29_007586</name>
</gene>
<dbReference type="EMBL" id="JAUESC010000004">
    <property type="protein sequence ID" value="KAK0595536.1"/>
    <property type="molecule type" value="Genomic_DNA"/>
</dbReference>
<name>A0AA39SLU5_ACESA</name>
<reference evidence="1" key="1">
    <citation type="journal article" date="2022" name="Plant J.">
        <title>Strategies of tolerance reflected in two North American maple genomes.</title>
        <authorList>
            <person name="McEvoy S.L."/>
            <person name="Sezen U.U."/>
            <person name="Trouern-Trend A."/>
            <person name="McMahon S.M."/>
            <person name="Schaberg P.G."/>
            <person name="Yang J."/>
            <person name="Wegrzyn J.L."/>
            <person name="Swenson N.G."/>
        </authorList>
    </citation>
    <scope>NUCLEOTIDE SEQUENCE</scope>
    <source>
        <strain evidence="1">NS2018</strain>
    </source>
</reference>
<sequence length="169" mass="19027">MHQIQNASAGNSCSCSALPTKPAQVSSVQDLYEFICSGPLPGKLSLTPERTADSIDKWIAYNSYLCQLFQLNELYLTVPQKARFYHYYIHVFIWCENQISQHMSEFKDGEDIPPLLIGFSAPQGLGMIKGDRADPSTWQEVEGPLMVGCLVSNLFRWKLLNLSTHRLGL</sequence>
<evidence type="ECO:0000313" key="1">
    <source>
        <dbReference type="EMBL" id="KAK0595536.1"/>
    </source>
</evidence>
<dbReference type="AlphaFoldDB" id="A0AA39SLU5"/>
<keyword evidence="2" id="KW-1185">Reference proteome</keyword>